<feature type="transmembrane region" description="Helical" evidence="5">
    <location>
        <begin position="300"/>
        <end position="320"/>
    </location>
</feature>
<keyword evidence="7" id="KW-1185">Reference proteome</keyword>
<dbReference type="EMBL" id="CAJVPV010000548">
    <property type="protein sequence ID" value="CAG8462524.1"/>
    <property type="molecule type" value="Genomic_DNA"/>
</dbReference>
<accession>A0A9N8YXP1</accession>
<dbReference type="SUPFAM" id="SSF103481">
    <property type="entry name" value="Multidrug resistance efflux transporter EmrE"/>
    <property type="match status" value="1"/>
</dbReference>
<sequence>MSTPGQASEALNFLIGFSVSFAASVMNAAGLNLLKLDHVKNSSMPPNIQRNECGRPLWHFGLYLYIASQLIGSTIALNFLKAQWVAPLGSISLIFNFIFARMFVGTRITRRDIIGTFVVIISVIWIVIFGGIDTDGDDDLTLGKLKSLMIRPLFIVYFSFLNILTFGLFGTAIYCYWILKDEHRKMRDNFFKGIDTLRLRKVVGMTMASVGGLTASQTLLLAKSGVKLFYISITSSNQFTDSLSKFILVGLAVTAVLQVYCLNTALKLHDSVLVVPMFYGFYTAMGLVNSVIYLGEIGTYPGYALILVGLGIVVLVYGVCMLSETKEIPNTGTVEFEFEDEDEVKNENAHGTGKWDDFSIGGSSSAAGSDVELYKQNSNSTRGRFGDGRIFSFSNKSGLGFKPGFFRMSRLGSKNRTEFREVGTKLSQISLENSSSPHVIIDQDDEFSDDEFITQQIATPPEAAVTDDLLSFSGNSLSQSSAAKNIDESLSLLISKNQFLSKTYEDEVESVLYAQSFDDLLKTKDLSKENDKPDGDRS</sequence>
<evidence type="ECO:0000256" key="4">
    <source>
        <dbReference type="ARBA" id="ARBA00023136"/>
    </source>
</evidence>
<reference evidence="6" key="1">
    <citation type="submission" date="2021-06" db="EMBL/GenBank/DDBJ databases">
        <authorList>
            <person name="Kallberg Y."/>
            <person name="Tangrot J."/>
            <person name="Rosling A."/>
        </authorList>
    </citation>
    <scope>NUCLEOTIDE SEQUENCE</scope>
    <source>
        <strain evidence="6">CL551</strain>
    </source>
</reference>
<evidence type="ECO:0000256" key="2">
    <source>
        <dbReference type="ARBA" id="ARBA00022692"/>
    </source>
</evidence>
<gene>
    <name evidence="6" type="ORF">AMORRO_LOCUS1468</name>
</gene>
<dbReference type="Pfam" id="PF05653">
    <property type="entry name" value="Mg_trans_NIPA"/>
    <property type="match status" value="2"/>
</dbReference>
<feature type="transmembrane region" description="Helical" evidence="5">
    <location>
        <begin position="84"/>
        <end position="104"/>
    </location>
</feature>
<dbReference type="OrthoDB" id="165382at2759"/>
<feature type="transmembrane region" description="Helical" evidence="5">
    <location>
        <begin position="113"/>
        <end position="132"/>
    </location>
</feature>
<evidence type="ECO:0000256" key="5">
    <source>
        <dbReference type="SAM" id="Phobius"/>
    </source>
</evidence>
<feature type="transmembrane region" description="Helical" evidence="5">
    <location>
        <begin position="242"/>
        <end position="260"/>
    </location>
</feature>
<evidence type="ECO:0000256" key="1">
    <source>
        <dbReference type="ARBA" id="ARBA00004141"/>
    </source>
</evidence>
<dbReference type="AlphaFoldDB" id="A0A9N8YXP1"/>
<evidence type="ECO:0000313" key="6">
    <source>
        <dbReference type="EMBL" id="CAG8462524.1"/>
    </source>
</evidence>
<name>A0A9N8YXP1_9GLOM</name>
<feature type="transmembrane region" description="Helical" evidence="5">
    <location>
        <begin position="57"/>
        <end position="78"/>
    </location>
</feature>
<feature type="transmembrane region" description="Helical" evidence="5">
    <location>
        <begin position="199"/>
        <end position="222"/>
    </location>
</feature>
<organism evidence="6 7">
    <name type="scientific">Acaulospora morrowiae</name>
    <dbReference type="NCBI Taxonomy" id="94023"/>
    <lineage>
        <taxon>Eukaryota</taxon>
        <taxon>Fungi</taxon>
        <taxon>Fungi incertae sedis</taxon>
        <taxon>Mucoromycota</taxon>
        <taxon>Glomeromycotina</taxon>
        <taxon>Glomeromycetes</taxon>
        <taxon>Diversisporales</taxon>
        <taxon>Acaulosporaceae</taxon>
        <taxon>Acaulospora</taxon>
    </lineage>
</organism>
<protein>
    <submittedName>
        <fullName evidence="6">12377_t:CDS:1</fullName>
    </submittedName>
</protein>
<feature type="transmembrane region" description="Helical" evidence="5">
    <location>
        <begin position="12"/>
        <end position="36"/>
    </location>
</feature>
<comment type="caution">
    <text evidence="6">The sequence shown here is derived from an EMBL/GenBank/DDBJ whole genome shotgun (WGS) entry which is preliminary data.</text>
</comment>
<dbReference type="InterPro" id="IPR008521">
    <property type="entry name" value="Mg_trans_NIPA"/>
</dbReference>
<dbReference type="InterPro" id="IPR037185">
    <property type="entry name" value="EmrE-like"/>
</dbReference>
<dbReference type="PANTHER" id="PTHR12570:SF82">
    <property type="entry name" value="NIPA-LIKE PROTEIN 3"/>
    <property type="match status" value="1"/>
</dbReference>
<evidence type="ECO:0000256" key="3">
    <source>
        <dbReference type="ARBA" id="ARBA00022989"/>
    </source>
</evidence>
<comment type="subcellular location">
    <subcellularLocation>
        <location evidence="1">Membrane</location>
        <topology evidence="1">Multi-pass membrane protein</topology>
    </subcellularLocation>
</comment>
<evidence type="ECO:0000313" key="7">
    <source>
        <dbReference type="Proteomes" id="UP000789342"/>
    </source>
</evidence>
<keyword evidence="3 5" id="KW-1133">Transmembrane helix</keyword>
<dbReference type="PANTHER" id="PTHR12570">
    <property type="match status" value="1"/>
</dbReference>
<feature type="transmembrane region" description="Helical" evidence="5">
    <location>
        <begin position="272"/>
        <end position="294"/>
    </location>
</feature>
<dbReference type="Proteomes" id="UP000789342">
    <property type="component" value="Unassembled WGS sequence"/>
</dbReference>
<feature type="transmembrane region" description="Helical" evidence="5">
    <location>
        <begin position="152"/>
        <end position="179"/>
    </location>
</feature>
<dbReference type="GO" id="GO:0016020">
    <property type="term" value="C:membrane"/>
    <property type="evidence" value="ECO:0007669"/>
    <property type="project" value="UniProtKB-SubCell"/>
</dbReference>
<dbReference type="GO" id="GO:0015095">
    <property type="term" value="F:magnesium ion transmembrane transporter activity"/>
    <property type="evidence" value="ECO:0007669"/>
    <property type="project" value="InterPro"/>
</dbReference>
<keyword evidence="2 5" id="KW-0812">Transmembrane</keyword>
<keyword evidence="4 5" id="KW-0472">Membrane</keyword>
<proteinExistence type="predicted"/>